<dbReference type="EMBL" id="MT898087">
    <property type="protein sequence ID" value="QOS17748.1"/>
    <property type="molecule type" value="Genomic_DNA"/>
</dbReference>
<evidence type="ECO:0000313" key="37">
    <source>
        <dbReference type="EMBL" id="QOS29309.1"/>
    </source>
</evidence>
<dbReference type="EMBL" id="MT898348">
    <property type="protein sequence ID" value="QOS27417.1"/>
    <property type="molecule type" value="Genomic_DNA"/>
</dbReference>
<dbReference type="EMBL" id="MT898396">
    <property type="protein sequence ID" value="QOS29309.1"/>
    <property type="molecule type" value="Genomic_DNA"/>
</dbReference>
<dbReference type="PANTHER" id="PTHR43242:SF1">
    <property type="entry name" value="NAD(P)-BINDING ROSSMANN-FOLD SUPERFAMILY PROTEIN"/>
    <property type="match status" value="1"/>
</dbReference>
<dbReference type="EMBL" id="MT898015">
    <property type="protein sequence ID" value="QOS15117.1"/>
    <property type="molecule type" value="Genomic_DNA"/>
</dbReference>
<dbReference type="EMBL" id="MT898380">
    <property type="protein sequence ID" value="QOS28710.1"/>
    <property type="molecule type" value="Genomic_DNA"/>
</dbReference>
<dbReference type="EMBL" id="MT898323">
    <property type="protein sequence ID" value="QOS26457.1"/>
    <property type="molecule type" value="Genomic_DNA"/>
</dbReference>
<evidence type="ECO:0000313" key="2">
    <source>
        <dbReference type="EMBL" id="QOS15117.1"/>
    </source>
</evidence>
<evidence type="ECO:0000313" key="34">
    <source>
        <dbReference type="EMBL" id="QOS27417.1"/>
    </source>
</evidence>
<evidence type="ECO:0000313" key="11">
    <source>
        <dbReference type="EMBL" id="QOS17748.1"/>
    </source>
</evidence>
<dbReference type="GeneID" id="1187691"/>
<dbReference type="EMBL" id="MT898195">
    <property type="protein sequence ID" value="QOS21694.1"/>
    <property type="molecule type" value="Genomic_DNA"/>
</dbReference>
<dbReference type="EMBL" id="MT898095">
    <property type="protein sequence ID" value="QOS18060.1"/>
    <property type="molecule type" value="Genomic_DNA"/>
</dbReference>
<dbReference type="EMBL" id="MT898038">
    <property type="protein sequence ID" value="QOS15964.1"/>
    <property type="molecule type" value="Genomic_DNA"/>
</dbReference>
<dbReference type="EMBL" id="MT898252">
    <property type="protein sequence ID" value="QOS23788.1"/>
    <property type="molecule type" value="Genomic_DNA"/>
</dbReference>
<evidence type="ECO:0000313" key="18">
    <source>
        <dbReference type="EMBL" id="QOS19123.1"/>
    </source>
</evidence>
<dbReference type="EMBL" id="MT898016">
    <property type="protein sequence ID" value="QOS15149.1"/>
    <property type="molecule type" value="Genomic_DNA"/>
</dbReference>
<dbReference type="AlphaFoldDB" id="A0A7M1VS67"/>
<keyword evidence="13" id="KW-0560">Oxidoreductase</keyword>
<dbReference type="InterPro" id="IPR036291">
    <property type="entry name" value="NAD(P)-bd_dom_sf"/>
</dbReference>
<dbReference type="GO" id="GO:0008831">
    <property type="term" value="F:dTDP-4-dehydrorhamnose reductase activity"/>
    <property type="evidence" value="ECO:0007669"/>
    <property type="project" value="UniProtKB-EC"/>
</dbReference>
<dbReference type="EMBL" id="MT898124">
    <property type="protein sequence ID" value="QOS19123.1"/>
    <property type="molecule type" value="Genomic_DNA"/>
</dbReference>
<dbReference type="EMBL" id="MT898234">
    <property type="protein sequence ID" value="QOS23159.1"/>
    <property type="molecule type" value="Genomic_DNA"/>
</dbReference>
<dbReference type="EMBL" id="MT898052">
    <property type="protein sequence ID" value="QOS16467.1"/>
    <property type="molecule type" value="Genomic_DNA"/>
</dbReference>
<dbReference type="PANTHER" id="PTHR43242">
    <property type="entry name" value="NAD(P)-BINDING ROSSMANN-FOLD SUPERFAMILY PROTEIN"/>
    <property type="match status" value="1"/>
</dbReference>
<evidence type="ECO:0000313" key="13">
    <source>
        <dbReference type="EMBL" id="QOS18060.1"/>
    </source>
</evidence>
<evidence type="ECO:0000313" key="9">
    <source>
        <dbReference type="EMBL" id="QOS16865.1"/>
    </source>
</evidence>
<dbReference type="OrthoDB" id="9803892at2"/>
<evidence type="ECO:0000313" key="31">
    <source>
        <dbReference type="EMBL" id="QOS25995.1"/>
    </source>
</evidence>
<dbReference type="EMBL" id="MT898353">
    <property type="protein sequence ID" value="QOS27609.1"/>
    <property type="molecule type" value="Genomic_DNA"/>
</dbReference>
<dbReference type="EC" id="1.1.1.133" evidence="13"/>
<dbReference type="EMBL" id="MT898346">
    <property type="protein sequence ID" value="QOS27348.1"/>
    <property type="molecule type" value="Genomic_DNA"/>
</dbReference>
<dbReference type="InterPro" id="IPR029903">
    <property type="entry name" value="RmlD-like-bd"/>
</dbReference>
<evidence type="ECO:0000313" key="3">
    <source>
        <dbReference type="EMBL" id="QOS15149.1"/>
    </source>
</evidence>
<evidence type="ECO:0000313" key="14">
    <source>
        <dbReference type="EMBL" id="QOS18092.1"/>
    </source>
</evidence>
<dbReference type="Gene3D" id="3.40.50.720">
    <property type="entry name" value="NAD(P)-binding Rossmann-like Domain"/>
    <property type="match status" value="1"/>
</dbReference>
<evidence type="ECO:0000313" key="12">
    <source>
        <dbReference type="EMBL" id="QOS18028.1"/>
    </source>
</evidence>
<evidence type="ECO:0000313" key="17">
    <source>
        <dbReference type="EMBL" id="QOS18487.1"/>
    </source>
</evidence>
<dbReference type="EMBL" id="MT898105">
    <property type="protein sequence ID" value="QOS18419.1"/>
    <property type="molecule type" value="Genomic_DNA"/>
</dbReference>
<evidence type="ECO:0000313" key="19">
    <source>
        <dbReference type="EMBL" id="QOS19536.1"/>
    </source>
</evidence>
<reference evidence="13" key="1">
    <citation type="submission" date="2020-08" db="EMBL/GenBank/DDBJ databases">
        <title>Genetic structure, function and evolution of capsule biosynthesis loci in Vibrio parahaemolyticus.</title>
        <authorList>
            <person name="Li L."/>
            <person name="Bian S."/>
        </authorList>
    </citation>
    <scope>NUCLEOTIDE SEQUENCE</scope>
    <source>
        <strain evidence="12">VP188</strain>
        <strain evidence="17">VP204</strain>
        <strain evidence="9">VP22</strain>
        <strain evidence="24">VP230</strain>
        <strain evidence="5">VP264</strain>
        <strain evidence="18">VP272</strain>
        <strain evidence="13">VP285</strain>
        <strain evidence="16">VP302</strain>
        <strain evidence="37">VP324</strain>
        <strain evidence="25">VP341</strain>
        <strain evidence="32">VP342</strain>
        <strain evidence="15">VP343</strain>
        <strain evidence="31">VP354</strain>
        <strain evidence="36">VP357</strain>
        <strain evidence="6">VP363</strain>
        <strain evidence="38">VP365</strain>
        <strain evidence="21">VP369</strain>
        <strain evidence="26">VP372</strain>
        <strain evidence="14">VP373</strain>
        <strain evidence="11">VP374</strain>
        <strain evidence="7">VP384</strain>
        <strain evidence="29">VP390</strain>
        <strain evidence="20">VP391</strain>
        <strain evidence="30">VP392</strain>
        <strain evidence="34">VP394</strain>
        <strain evidence="35">VP395</strain>
        <strain evidence="19">VP396</strain>
        <strain evidence="22">VP398</strain>
        <strain evidence="3">VP401</strain>
        <strain evidence="23">VP402</strain>
        <strain evidence="4">VP403</strain>
        <strain evidence="28">VP404</strain>
        <strain evidence="10">VP405</strain>
        <strain evidence="27">VP440</strain>
        <strain evidence="2">VP441</strain>
        <strain evidence="8">VP63</strain>
        <strain evidence="33">VP85</strain>
    </source>
</reference>
<evidence type="ECO:0000313" key="4">
    <source>
        <dbReference type="EMBL" id="QOS15788.1"/>
    </source>
</evidence>
<dbReference type="EMBL" id="MT898238">
    <property type="protein sequence ID" value="QOS23309.1"/>
    <property type="molecule type" value="Genomic_DNA"/>
</dbReference>
<dbReference type="EMBL" id="MT898033">
    <property type="protein sequence ID" value="QOS15788.1"/>
    <property type="molecule type" value="Genomic_DNA"/>
</dbReference>
<evidence type="ECO:0000313" key="15">
    <source>
        <dbReference type="EMBL" id="QOS18294.1"/>
    </source>
</evidence>
<evidence type="ECO:0000313" key="16">
    <source>
        <dbReference type="EMBL" id="QOS18419.1"/>
    </source>
</evidence>
<feature type="domain" description="RmlD-like substrate binding" evidence="1">
    <location>
        <begin position="3"/>
        <end position="287"/>
    </location>
</feature>
<organism evidence="13">
    <name type="scientific">Vibrio parahaemolyticus</name>
    <dbReference type="NCBI Taxonomy" id="670"/>
    <lineage>
        <taxon>Bacteria</taxon>
        <taxon>Pseudomonadati</taxon>
        <taxon>Pseudomonadota</taxon>
        <taxon>Gammaproteobacteria</taxon>
        <taxon>Vibrionales</taxon>
        <taxon>Vibrionaceae</taxon>
        <taxon>Vibrio</taxon>
    </lineage>
</organism>
<dbReference type="Pfam" id="PF04321">
    <property type="entry name" value="RmlD_sub_bind"/>
    <property type="match status" value="1"/>
</dbReference>
<dbReference type="EMBL" id="MT898174">
    <property type="protein sequence ID" value="QOS20958.1"/>
    <property type="molecule type" value="Genomic_DNA"/>
</dbReference>
<evidence type="ECO:0000313" key="21">
    <source>
        <dbReference type="EMBL" id="QOS19867.1"/>
    </source>
</evidence>
<name>A0A7M1VS67_VIBPH</name>
<evidence type="ECO:0000313" key="25">
    <source>
        <dbReference type="EMBL" id="QOS22625.1"/>
    </source>
</evidence>
<sequence>MKNVLLLGESGFVGSVVYNSLHCVCKVYTIAPNKKITIDNVFEVANDVFKSIEINNIDVVINCIAMANLDQCENNKLDCELVNTTFVTHIVDYLKDKDIKLVHISSNAVYDGLNAPYSENSLREPINYYGICKSNADYYIESNLNNYAIARPITVYGPRKIEQRDNPVSFIVKKILSGESFDLVDDNIVNMIHVEDLSNAIKKLSLSDLKGVYNLSGDVSECRYDLGIRIAKIMGSDLNKINKVSGSNFKMAAKRPYNTSFDNKKMKSVLNIEPKNIDIAISEILNAKAY</sequence>
<evidence type="ECO:0000313" key="30">
    <source>
        <dbReference type="EMBL" id="QOS23788.1"/>
    </source>
</evidence>
<evidence type="ECO:0000313" key="6">
    <source>
        <dbReference type="EMBL" id="QOS16331.1"/>
    </source>
</evidence>
<dbReference type="OMA" id="NCIAMAN"/>
<evidence type="ECO:0000259" key="1">
    <source>
        <dbReference type="Pfam" id="PF04321"/>
    </source>
</evidence>
<dbReference type="EMBL" id="MT898054">
    <property type="protein sequence ID" value="QOS16531.1"/>
    <property type="molecule type" value="Genomic_DNA"/>
</dbReference>
<evidence type="ECO:0000313" key="33">
    <source>
        <dbReference type="EMBL" id="QOS27348.1"/>
    </source>
</evidence>
<evidence type="ECO:0000313" key="38">
    <source>
        <dbReference type="EMBL" id="QOS29409.1"/>
    </source>
</evidence>
<evidence type="ECO:0000313" key="7">
    <source>
        <dbReference type="EMBL" id="QOS16467.1"/>
    </source>
</evidence>
<proteinExistence type="predicted"/>
<dbReference type="EMBL" id="MT898107">
    <property type="protein sequence ID" value="QOS18487.1"/>
    <property type="molecule type" value="Genomic_DNA"/>
</dbReference>
<dbReference type="EMBL" id="MT898144">
    <property type="protein sequence ID" value="QOS19867.1"/>
    <property type="molecule type" value="Genomic_DNA"/>
</dbReference>
<dbReference type="EMBL" id="MT898102">
    <property type="protein sequence ID" value="QOS18294.1"/>
    <property type="molecule type" value="Genomic_DNA"/>
</dbReference>
<dbReference type="EMBL" id="MT898094">
    <property type="protein sequence ID" value="QOS18028.1"/>
    <property type="molecule type" value="Genomic_DNA"/>
</dbReference>
<evidence type="ECO:0000313" key="29">
    <source>
        <dbReference type="EMBL" id="QOS23580.1"/>
    </source>
</evidence>
<evidence type="ECO:0000313" key="27">
    <source>
        <dbReference type="EMBL" id="QOS23309.1"/>
    </source>
</evidence>
<dbReference type="EMBL" id="MT898219">
    <property type="protein sequence ID" value="QOS22625.1"/>
    <property type="molecule type" value="Genomic_DNA"/>
</dbReference>
<evidence type="ECO:0000313" key="20">
    <source>
        <dbReference type="EMBL" id="QOS19753.1"/>
    </source>
</evidence>
<gene>
    <name evidence="13" type="primary">rfbD</name>
    <name evidence="12" type="ORF">VP188_00011</name>
    <name evidence="17" type="ORF">VP204_00011</name>
    <name evidence="9" type="ORF">VP22_00011</name>
    <name evidence="24" type="ORF">VP230_00012</name>
    <name evidence="5" type="ORF">VP264_00011</name>
    <name evidence="18" type="ORF">VP272_00011</name>
    <name evidence="13" type="ORF">VP285_00011</name>
    <name evidence="16" type="ORF">VP302_00011</name>
    <name evidence="37" type="ORF">VP324_00011</name>
    <name evidence="25" type="ORF">VP341_00011</name>
    <name evidence="32" type="ORF">VP342_00011</name>
    <name evidence="15" type="ORF">VP343_00011</name>
    <name evidence="31" type="ORF">VP354_00011</name>
    <name evidence="36" type="ORF">VP357_00011</name>
    <name evidence="6" type="ORF">VP363_00011</name>
    <name evidence="38" type="ORF">VP365_00011</name>
    <name evidence="21" type="ORF">VP369_00011</name>
    <name evidence="26" type="ORF">VP372_00011</name>
    <name evidence="14" type="ORF">VP373_00011</name>
    <name evidence="11" type="ORF">VP374_00011</name>
    <name evidence="7" type="ORF">VP384_00011</name>
    <name evidence="29" type="ORF">VP390_00011</name>
    <name evidence="20" type="ORF">VP391_00011</name>
    <name evidence="30" type="ORF">VP392_00011</name>
    <name evidence="34" type="ORF">VP394_00011</name>
    <name evidence="35" type="ORF">VP395_00011</name>
    <name evidence="19" type="ORF">VP396_00011</name>
    <name evidence="22" type="ORF">VP398_00011</name>
    <name evidence="3" type="ORF">VP401_00011</name>
    <name evidence="23" type="ORF">VP402_00011</name>
    <name evidence="4" type="ORF">VP403_00011</name>
    <name evidence="28" type="ORF">VP404_00011</name>
    <name evidence="10" type="ORF">VP405_00011</name>
    <name evidence="27" type="ORF">VP440_00011</name>
    <name evidence="2" type="ORF">VP441_00011</name>
    <name evidence="8" type="ORF">VP63_00011</name>
    <name evidence="33" type="ORF">VP85_00011</name>
</gene>
<dbReference type="EMBL" id="MT898062">
    <property type="protein sequence ID" value="QOS16865.1"/>
    <property type="molecule type" value="Genomic_DNA"/>
</dbReference>
<evidence type="ECO:0000313" key="8">
    <source>
        <dbReference type="EMBL" id="QOS16531.1"/>
    </source>
</evidence>
<evidence type="ECO:0000313" key="24">
    <source>
        <dbReference type="EMBL" id="QOS21694.1"/>
    </source>
</evidence>
<dbReference type="EMBL" id="MT898246">
    <property type="protein sequence ID" value="QOS23580.1"/>
    <property type="molecule type" value="Genomic_DNA"/>
</dbReference>
<dbReference type="EMBL" id="MT898193">
    <property type="protein sequence ID" value="QOS21621.1"/>
    <property type="molecule type" value="Genomic_DNA"/>
</dbReference>
<dbReference type="RefSeq" id="WP_005462485.1">
    <property type="nucleotide sequence ID" value="NZ_CAMFGX010000002.1"/>
</dbReference>
<dbReference type="SUPFAM" id="SSF51735">
    <property type="entry name" value="NAD(P)-binding Rossmann-fold domains"/>
    <property type="match status" value="1"/>
</dbReference>
<evidence type="ECO:0000313" key="10">
    <source>
        <dbReference type="EMBL" id="QOS16999.1"/>
    </source>
</evidence>
<dbReference type="EMBL" id="MT898066">
    <property type="protein sequence ID" value="QOS16999.1"/>
    <property type="molecule type" value="Genomic_DNA"/>
</dbReference>
<dbReference type="EMBL" id="MT898096">
    <property type="protein sequence ID" value="QOS18092.1"/>
    <property type="molecule type" value="Genomic_DNA"/>
</dbReference>
<dbReference type="EMBL" id="MT898135">
    <property type="protein sequence ID" value="QOS19536.1"/>
    <property type="molecule type" value="Genomic_DNA"/>
</dbReference>
<evidence type="ECO:0000313" key="32">
    <source>
        <dbReference type="EMBL" id="QOS26457.1"/>
    </source>
</evidence>
<evidence type="ECO:0000313" key="23">
    <source>
        <dbReference type="EMBL" id="QOS21621.1"/>
    </source>
</evidence>
<evidence type="ECO:0000313" key="26">
    <source>
        <dbReference type="EMBL" id="QOS23159.1"/>
    </source>
</evidence>
<evidence type="ECO:0000313" key="5">
    <source>
        <dbReference type="EMBL" id="QOS15964.1"/>
    </source>
</evidence>
<dbReference type="EMBL" id="MT898244">
    <property type="protein sequence ID" value="QOS23518.1"/>
    <property type="molecule type" value="Genomic_DNA"/>
</dbReference>
<protein>
    <submittedName>
        <fullName evidence="13">dTDP-4-dehydrorhamnose reductase</fullName>
        <ecNumber evidence="13">1.1.1.133</ecNumber>
    </submittedName>
</protein>
<evidence type="ECO:0000313" key="36">
    <source>
        <dbReference type="EMBL" id="QOS28710.1"/>
    </source>
</evidence>
<evidence type="ECO:0000313" key="22">
    <source>
        <dbReference type="EMBL" id="QOS20958.1"/>
    </source>
</evidence>
<evidence type="ECO:0000313" key="35">
    <source>
        <dbReference type="EMBL" id="QOS27609.1"/>
    </source>
</evidence>
<evidence type="ECO:0000313" key="28">
    <source>
        <dbReference type="EMBL" id="QOS23518.1"/>
    </source>
</evidence>
<dbReference type="EMBL" id="MT898399">
    <property type="protein sequence ID" value="QOS29409.1"/>
    <property type="molecule type" value="Genomic_DNA"/>
</dbReference>
<dbReference type="EMBL" id="MT898141">
    <property type="protein sequence ID" value="QOS19753.1"/>
    <property type="molecule type" value="Genomic_DNA"/>
</dbReference>
<dbReference type="EMBL" id="MT898048">
    <property type="protein sequence ID" value="QOS16331.1"/>
    <property type="molecule type" value="Genomic_DNA"/>
</dbReference>
<dbReference type="EMBL" id="MT898310">
    <property type="protein sequence ID" value="QOS25995.1"/>
    <property type="molecule type" value="Genomic_DNA"/>
</dbReference>
<accession>A0A7M1VS67</accession>